<feature type="compositionally biased region" description="Basic and acidic residues" evidence="1">
    <location>
        <begin position="303"/>
        <end position="342"/>
    </location>
</feature>
<dbReference type="RefSeq" id="WP_271714162.1">
    <property type="nucleotide sequence ID" value="NZ_AP024169.1"/>
</dbReference>
<feature type="compositionally biased region" description="Acidic residues" evidence="1">
    <location>
        <begin position="279"/>
        <end position="288"/>
    </location>
</feature>
<dbReference type="Gene3D" id="3.10.350.10">
    <property type="entry name" value="LysM domain"/>
    <property type="match status" value="1"/>
</dbReference>
<dbReference type="CDD" id="cd00118">
    <property type="entry name" value="LysM"/>
    <property type="match status" value="1"/>
</dbReference>
<protein>
    <recommendedName>
        <fullName evidence="3">LysM domain-containing protein</fullName>
    </recommendedName>
</protein>
<evidence type="ECO:0000313" key="5">
    <source>
        <dbReference type="Proteomes" id="UP000595897"/>
    </source>
</evidence>
<gene>
    <name evidence="4" type="ORF">bsdtb5_01510</name>
</gene>
<keyword evidence="5" id="KW-1185">Reference proteome</keyword>
<dbReference type="SMART" id="SM00257">
    <property type="entry name" value="LysM"/>
    <property type="match status" value="1"/>
</dbReference>
<dbReference type="PROSITE" id="PS51782">
    <property type="entry name" value="LYSM"/>
    <property type="match status" value="1"/>
</dbReference>
<feature type="domain" description="LysM" evidence="3">
    <location>
        <begin position="391"/>
        <end position="438"/>
    </location>
</feature>
<proteinExistence type="predicted"/>
<feature type="transmembrane region" description="Helical" evidence="2">
    <location>
        <begin position="212"/>
        <end position="232"/>
    </location>
</feature>
<dbReference type="Pfam" id="PF01476">
    <property type="entry name" value="LysM"/>
    <property type="match status" value="1"/>
</dbReference>
<sequence length="439" mass="49778">MYKLPKNIRQIGQVGGNRKIYVEDYVITFTKQLVKQEYGNYSFAVLLGSYAKIDGSRNIFINGAVEIKDMVYGENINFTNDIWTSIYDSIKKYFTDIEVVGWYIGGAGLTLEIDDKVLKTHKDNFVGQDKVLFMYDSIDQEEAFFLNEGNNLKKQEGYYIYYERNEEMQNYMIDRQGGKSTEEDYEDKATKEIRQVIEGKKEEVESKRAVKLLYGVSTVFVVVVLVIAATMFQNYDKLTDLQNSVKRISNNAGKDSEDGKKDDVTTVEKVEGNLSSEDQNAEDTDIDSNSEATDVLSNNAKSDVAKEDDSSEVKKDENSSDSQNDTKKEDSNKVTNDSKDKNAATSNNEKSKDANTAKDTQKQTKKKDSQASKENKTIPESKDGSAEKSSQYYIVQKGDTLVTISLKFYHTVNYVNKIMKTNNIEDQDHIIIGQKLMLP</sequence>
<evidence type="ECO:0000259" key="3">
    <source>
        <dbReference type="PROSITE" id="PS51782"/>
    </source>
</evidence>
<dbReference type="SUPFAM" id="SSF54106">
    <property type="entry name" value="LysM domain"/>
    <property type="match status" value="1"/>
</dbReference>
<dbReference type="InterPro" id="IPR018392">
    <property type="entry name" value="LysM"/>
</dbReference>
<organism evidence="4 5">
    <name type="scientific">Anaeromicropila herbilytica</name>
    <dbReference type="NCBI Taxonomy" id="2785025"/>
    <lineage>
        <taxon>Bacteria</taxon>
        <taxon>Bacillati</taxon>
        <taxon>Bacillota</taxon>
        <taxon>Clostridia</taxon>
        <taxon>Lachnospirales</taxon>
        <taxon>Lachnospiraceae</taxon>
        <taxon>Anaeromicropila</taxon>
    </lineage>
</organism>
<feature type="compositionally biased region" description="Polar residues" evidence="1">
    <location>
        <begin position="289"/>
        <end position="301"/>
    </location>
</feature>
<evidence type="ECO:0000256" key="1">
    <source>
        <dbReference type="SAM" id="MobiDB-lite"/>
    </source>
</evidence>
<reference evidence="4 5" key="1">
    <citation type="submission" date="2020-11" db="EMBL/GenBank/DDBJ databases">
        <title>Draft genome sequencing of a Lachnospiraceae strain isolated from anoxic soil subjected to BSD treatment.</title>
        <authorList>
            <person name="Uek A."/>
            <person name="Tonouchi A."/>
        </authorList>
    </citation>
    <scope>NUCLEOTIDE SEQUENCE [LARGE SCALE GENOMIC DNA]</scope>
    <source>
        <strain evidence="4 5">TB5</strain>
    </source>
</reference>
<keyword evidence="2" id="KW-0472">Membrane</keyword>
<evidence type="ECO:0000313" key="4">
    <source>
        <dbReference type="EMBL" id="BCN28856.1"/>
    </source>
</evidence>
<keyword evidence="2" id="KW-0812">Transmembrane</keyword>
<dbReference type="EMBL" id="AP024169">
    <property type="protein sequence ID" value="BCN28856.1"/>
    <property type="molecule type" value="Genomic_DNA"/>
</dbReference>
<feature type="region of interest" description="Disordered" evidence="1">
    <location>
        <begin position="270"/>
        <end position="389"/>
    </location>
</feature>
<name>A0A7R7EHC6_9FIRM</name>
<dbReference type="KEGG" id="ahb:bsdtb5_01510"/>
<dbReference type="AlphaFoldDB" id="A0A7R7EHC6"/>
<keyword evidence="2" id="KW-1133">Transmembrane helix</keyword>
<evidence type="ECO:0000256" key="2">
    <source>
        <dbReference type="SAM" id="Phobius"/>
    </source>
</evidence>
<accession>A0A7R7EHC6</accession>
<dbReference type="InterPro" id="IPR036779">
    <property type="entry name" value="LysM_dom_sf"/>
</dbReference>
<dbReference type="Proteomes" id="UP000595897">
    <property type="component" value="Chromosome"/>
</dbReference>
<feature type="compositionally biased region" description="Basic and acidic residues" evidence="1">
    <location>
        <begin position="349"/>
        <end position="386"/>
    </location>
</feature>